<evidence type="ECO:0000256" key="4">
    <source>
        <dbReference type="SAM" id="MobiDB-lite"/>
    </source>
</evidence>
<feature type="domain" description="HTH araC/xylS-type" evidence="5">
    <location>
        <begin position="218"/>
        <end position="315"/>
    </location>
</feature>
<comment type="caution">
    <text evidence="6">The sequence shown here is derived from an EMBL/GenBank/DDBJ whole genome shotgun (WGS) entry which is preliminary data.</text>
</comment>
<sequence length="348" mass="37989">MTPDTLDRFCDPLGEALHQLRMSGVFYCQSALTTPWGAHLPAMPGCLLIHLVTRGRCWLSTDSGEASGRWLQAGDFALVPHGLGHSVQSDPQALTPDLFDLPRELVSERFEILRSGGGGEPTQMVCAAVRLDHPVAPQLLSALPPVICIEAAGLTADNWLPSLLRLMADEARQMRAGGEAVITRLADILVIQAIRHWVQHDATAQSGWLGALKDKRIGRAMAMIHRDPSKDWTVATLAQASSMSRSAFAQRFTALVGVPAVEYLTGWRMNLAQAWLSQGLSMAEVAARTGYQSDVAFARAFKRVQGSTPGRLRRAVSDAVVTSESDSLQRHRGTILRQPQESHRHRSP</sequence>
<evidence type="ECO:0000259" key="5">
    <source>
        <dbReference type="PROSITE" id="PS01124"/>
    </source>
</evidence>
<dbReference type="InterPro" id="IPR009057">
    <property type="entry name" value="Homeodomain-like_sf"/>
</dbReference>
<dbReference type="InterPro" id="IPR018062">
    <property type="entry name" value="HTH_AraC-typ_CS"/>
</dbReference>
<protein>
    <submittedName>
        <fullName evidence="6">AraC-like DNA-binding protein</fullName>
    </submittedName>
</protein>
<evidence type="ECO:0000256" key="3">
    <source>
        <dbReference type="ARBA" id="ARBA00023163"/>
    </source>
</evidence>
<gene>
    <name evidence="6" type="ORF">J2W49_002921</name>
</gene>
<dbReference type="PANTHER" id="PTHR46796:SF7">
    <property type="entry name" value="ARAC FAMILY TRANSCRIPTIONAL REGULATOR"/>
    <property type="match status" value="1"/>
</dbReference>
<dbReference type="PANTHER" id="PTHR46796">
    <property type="entry name" value="HTH-TYPE TRANSCRIPTIONAL ACTIVATOR RHAS-RELATED"/>
    <property type="match status" value="1"/>
</dbReference>
<dbReference type="Gene3D" id="1.10.10.60">
    <property type="entry name" value="Homeodomain-like"/>
    <property type="match status" value="1"/>
</dbReference>
<organism evidence="6 7">
    <name type="scientific">Hydrogenophaga palleronii</name>
    <dbReference type="NCBI Taxonomy" id="65655"/>
    <lineage>
        <taxon>Bacteria</taxon>
        <taxon>Pseudomonadati</taxon>
        <taxon>Pseudomonadota</taxon>
        <taxon>Betaproteobacteria</taxon>
        <taxon>Burkholderiales</taxon>
        <taxon>Comamonadaceae</taxon>
        <taxon>Hydrogenophaga</taxon>
    </lineage>
</organism>
<dbReference type="Proteomes" id="UP001265700">
    <property type="component" value="Unassembled WGS sequence"/>
</dbReference>
<evidence type="ECO:0000313" key="7">
    <source>
        <dbReference type="Proteomes" id="UP001265700"/>
    </source>
</evidence>
<keyword evidence="3" id="KW-0804">Transcription</keyword>
<name>A0ABU1WNW3_9BURK</name>
<dbReference type="SMART" id="SM00342">
    <property type="entry name" value="HTH_ARAC"/>
    <property type="match status" value="1"/>
</dbReference>
<dbReference type="SUPFAM" id="SSF46689">
    <property type="entry name" value="Homeodomain-like"/>
    <property type="match status" value="2"/>
</dbReference>
<evidence type="ECO:0000256" key="1">
    <source>
        <dbReference type="ARBA" id="ARBA00023015"/>
    </source>
</evidence>
<reference evidence="6 7" key="1">
    <citation type="submission" date="2023-07" db="EMBL/GenBank/DDBJ databases">
        <title>Sorghum-associated microbial communities from plants grown in Nebraska, USA.</title>
        <authorList>
            <person name="Schachtman D."/>
        </authorList>
    </citation>
    <scope>NUCLEOTIDE SEQUENCE [LARGE SCALE GENOMIC DNA]</scope>
    <source>
        <strain evidence="6 7">4249</strain>
    </source>
</reference>
<dbReference type="PROSITE" id="PS01124">
    <property type="entry name" value="HTH_ARAC_FAMILY_2"/>
    <property type="match status" value="1"/>
</dbReference>
<proteinExistence type="predicted"/>
<evidence type="ECO:0000256" key="2">
    <source>
        <dbReference type="ARBA" id="ARBA00023125"/>
    </source>
</evidence>
<dbReference type="EMBL" id="JAVDWU010000006">
    <property type="protein sequence ID" value="MDR7150948.1"/>
    <property type="molecule type" value="Genomic_DNA"/>
</dbReference>
<keyword evidence="7" id="KW-1185">Reference proteome</keyword>
<dbReference type="RefSeq" id="WP_310317409.1">
    <property type="nucleotide sequence ID" value="NZ_JAVDWU010000006.1"/>
</dbReference>
<dbReference type="Pfam" id="PF12852">
    <property type="entry name" value="Cupin_6"/>
    <property type="match status" value="1"/>
</dbReference>
<feature type="region of interest" description="Disordered" evidence="4">
    <location>
        <begin position="315"/>
        <end position="348"/>
    </location>
</feature>
<accession>A0ABU1WNW3</accession>
<evidence type="ECO:0000313" key="6">
    <source>
        <dbReference type="EMBL" id="MDR7150948.1"/>
    </source>
</evidence>
<dbReference type="InterPro" id="IPR032783">
    <property type="entry name" value="AraC_lig"/>
</dbReference>
<dbReference type="InterPro" id="IPR018060">
    <property type="entry name" value="HTH_AraC"/>
</dbReference>
<keyword evidence="1" id="KW-0805">Transcription regulation</keyword>
<dbReference type="InterPro" id="IPR050204">
    <property type="entry name" value="AraC_XylS_family_regulators"/>
</dbReference>
<dbReference type="Pfam" id="PF12833">
    <property type="entry name" value="HTH_18"/>
    <property type="match status" value="1"/>
</dbReference>
<dbReference type="PROSITE" id="PS00041">
    <property type="entry name" value="HTH_ARAC_FAMILY_1"/>
    <property type="match status" value="1"/>
</dbReference>
<keyword evidence="2" id="KW-0238">DNA-binding</keyword>